<keyword evidence="14" id="KW-1185">Reference proteome</keyword>
<dbReference type="SUPFAM" id="SSF57667">
    <property type="entry name" value="beta-beta-alpha zinc fingers"/>
    <property type="match status" value="3"/>
</dbReference>
<dbReference type="FunFam" id="3.30.160.60:FF:001480">
    <property type="entry name" value="Si:cabz01071911.3"/>
    <property type="match status" value="1"/>
</dbReference>
<dbReference type="Proteomes" id="UP000027135">
    <property type="component" value="Unassembled WGS sequence"/>
</dbReference>
<evidence type="ECO:0000256" key="11">
    <source>
        <dbReference type="PROSITE-ProRule" id="PRU00042"/>
    </source>
</evidence>
<dbReference type="PROSITE" id="PS00028">
    <property type="entry name" value="ZINC_FINGER_C2H2_1"/>
    <property type="match status" value="5"/>
</dbReference>
<dbReference type="InterPro" id="IPR013087">
    <property type="entry name" value="Znf_C2H2_type"/>
</dbReference>
<protein>
    <recommendedName>
        <fullName evidence="12">C2H2-type domain-containing protein</fullName>
    </recommendedName>
</protein>
<evidence type="ECO:0000313" key="14">
    <source>
        <dbReference type="Proteomes" id="UP000027135"/>
    </source>
</evidence>
<dbReference type="Gene3D" id="3.30.160.60">
    <property type="entry name" value="Classic Zinc Finger"/>
    <property type="match status" value="5"/>
</dbReference>
<keyword evidence="6" id="KW-0862">Zinc</keyword>
<dbReference type="InParanoid" id="A0A067QGQ7"/>
<dbReference type="EMBL" id="KK853488">
    <property type="protein sequence ID" value="KDR07246.1"/>
    <property type="molecule type" value="Genomic_DNA"/>
</dbReference>
<feature type="domain" description="C2H2-type" evidence="12">
    <location>
        <begin position="175"/>
        <end position="202"/>
    </location>
</feature>
<evidence type="ECO:0000256" key="10">
    <source>
        <dbReference type="ARBA" id="ARBA00023242"/>
    </source>
</evidence>
<feature type="domain" description="C2H2-type" evidence="12">
    <location>
        <begin position="147"/>
        <end position="174"/>
    </location>
</feature>
<dbReference type="GO" id="GO:0008270">
    <property type="term" value="F:zinc ion binding"/>
    <property type="evidence" value="ECO:0007669"/>
    <property type="project" value="UniProtKB-KW"/>
</dbReference>
<evidence type="ECO:0000256" key="4">
    <source>
        <dbReference type="ARBA" id="ARBA00022737"/>
    </source>
</evidence>
<dbReference type="GO" id="GO:0000978">
    <property type="term" value="F:RNA polymerase II cis-regulatory region sequence-specific DNA binding"/>
    <property type="evidence" value="ECO:0007669"/>
    <property type="project" value="TreeGrafter"/>
</dbReference>
<keyword evidence="7" id="KW-0805">Transcription regulation</keyword>
<feature type="domain" description="C2H2-type" evidence="12">
    <location>
        <begin position="63"/>
        <end position="90"/>
    </location>
</feature>
<dbReference type="eggNOG" id="KOG1721">
    <property type="taxonomic scope" value="Eukaryota"/>
</dbReference>
<dbReference type="SMART" id="SM00355">
    <property type="entry name" value="ZnF_C2H2"/>
    <property type="match status" value="5"/>
</dbReference>
<dbReference type="FunFam" id="3.30.160.60:FF:001506">
    <property type="entry name" value="Zinc finger protein"/>
    <property type="match status" value="1"/>
</dbReference>
<dbReference type="FunFam" id="3.30.160.60:FF:002343">
    <property type="entry name" value="Zinc finger protein 33A"/>
    <property type="match status" value="2"/>
</dbReference>
<keyword evidence="3" id="KW-0479">Metal-binding</keyword>
<dbReference type="OMA" id="NCTFIAY"/>
<comment type="subcellular location">
    <subcellularLocation>
        <location evidence="1">Nucleus</location>
    </subcellularLocation>
</comment>
<dbReference type="PROSITE" id="PS50157">
    <property type="entry name" value="ZINC_FINGER_C2H2_2"/>
    <property type="match status" value="5"/>
</dbReference>
<keyword evidence="5 11" id="KW-0863">Zinc-finger</keyword>
<dbReference type="InterPro" id="IPR036236">
    <property type="entry name" value="Znf_C2H2_sf"/>
</dbReference>
<evidence type="ECO:0000256" key="6">
    <source>
        <dbReference type="ARBA" id="ARBA00022833"/>
    </source>
</evidence>
<name>A0A067QGQ7_ZOONE</name>
<dbReference type="GO" id="GO:0001228">
    <property type="term" value="F:DNA-binding transcription activator activity, RNA polymerase II-specific"/>
    <property type="evidence" value="ECO:0007669"/>
    <property type="project" value="TreeGrafter"/>
</dbReference>
<keyword evidence="8" id="KW-0238">DNA-binding</keyword>
<dbReference type="PANTHER" id="PTHR24393:SF15">
    <property type="entry name" value="IP01243P-RELATED"/>
    <property type="match status" value="1"/>
</dbReference>
<dbReference type="AlphaFoldDB" id="A0A067QGQ7"/>
<dbReference type="FunFam" id="3.30.160.60:FF:000145">
    <property type="entry name" value="Zinc finger protein 574"/>
    <property type="match status" value="1"/>
</dbReference>
<gene>
    <name evidence="13" type="ORF">L798_03376</name>
</gene>
<evidence type="ECO:0000256" key="1">
    <source>
        <dbReference type="ARBA" id="ARBA00004123"/>
    </source>
</evidence>
<evidence type="ECO:0000256" key="3">
    <source>
        <dbReference type="ARBA" id="ARBA00022723"/>
    </source>
</evidence>
<evidence type="ECO:0000256" key="5">
    <source>
        <dbReference type="ARBA" id="ARBA00022771"/>
    </source>
</evidence>
<keyword evidence="9" id="KW-0804">Transcription</keyword>
<feature type="domain" description="C2H2-type" evidence="12">
    <location>
        <begin position="119"/>
        <end position="146"/>
    </location>
</feature>
<keyword evidence="10" id="KW-0539">Nucleus</keyword>
<evidence type="ECO:0000259" key="12">
    <source>
        <dbReference type="PROSITE" id="PS50157"/>
    </source>
</evidence>
<sequence length="289" mass="33828">MKRESPNLSQATMTRRVQDGTMIRRNWTMRLLRQIDYSGSSKGFITRDKLVAHNRKHTGDKPFKCEVCTKSFTLRGVLVAHMRIHNADKPFKCEFCNKRFGRLDNLVPHISTHTGEKAYKCEVCPKSFARKGHLMVHNRIHTGYRPYKCDYCCKSYTVRRDLDAHVRTHTGDRPYKCDECGKGFTQRGALGVHIRSHTVATEILKRRFGVLRAFSNSRSRTSERTYQDALSWDVTFAPTSVEVTLPRSSQKNCTFIAYIRHRIRDLYLLPVTYARWRHVEHYTYDLVYV</sequence>
<keyword evidence="4" id="KW-0677">Repeat</keyword>
<evidence type="ECO:0000256" key="7">
    <source>
        <dbReference type="ARBA" id="ARBA00023015"/>
    </source>
</evidence>
<accession>A0A067QGQ7</accession>
<evidence type="ECO:0000256" key="9">
    <source>
        <dbReference type="ARBA" id="ARBA00023163"/>
    </source>
</evidence>
<reference evidence="13 14" key="1">
    <citation type="journal article" date="2014" name="Nat. Commun.">
        <title>Molecular traces of alternative social organization in a termite genome.</title>
        <authorList>
            <person name="Terrapon N."/>
            <person name="Li C."/>
            <person name="Robertson H.M."/>
            <person name="Ji L."/>
            <person name="Meng X."/>
            <person name="Booth W."/>
            <person name="Chen Z."/>
            <person name="Childers C.P."/>
            <person name="Glastad K.M."/>
            <person name="Gokhale K."/>
            <person name="Gowin J."/>
            <person name="Gronenberg W."/>
            <person name="Hermansen R.A."/>
            <person name="Hu H."/>
            <person name="Hunt B.G."/>
            <person name="Huylmans A.K."/>
            <person name="Khalil S.M."/>
            <person name="Mitchell R.D."/>
            <person name="Munoz-Torres M.C."/>
            <person name="Mustard J.A."/>
            <person name="Pan H."/>
            <person name="Reese J.T."/>
            <person name="Scharf M.E."/>
            <person name="Sun F."/>
            <person name="Vogel H."/>
            <person name="Xiao J."/>
            <person name="Yang W."/>
            <person name="Yang Z."/>
            <person name="Yang Z."/>
            <person name="Zhou J."/>
            <person name="Zhu J."/>
            <person name="Brent C.S."/>
            <person name="Elsik C.G."/>
            <person name="Goodisman M.A."/>
            <person name="Liberles D.A."/>
            <person name="Roe R.M."/>
            <person name="Vargo E.L."/>
            <person name="Vilcinskas A."/>
            <person name="Wang J."/>
            <person name="Bornberg-Bauer E."/>
            <person name="Korb J."/>
            <person name="Zhang G."/>
            <person name="Liebig J."/>
        </authorList>
    </citation>
    <scope>NUCLEOTIDE SEQUENCE [LARGE SCALE GENOMIC DNA]</scope>
    <source>
        <tissue evidence="13">Whole organism</tissue>
    </source>
</reference>
<feature type="domain" description="C2H2-type" evidence="12">
    <location>
        <begin position="91"/>
        <end position="118"/>
    </location>
</feature>
<dbReference type="Pfam" id="PF00096">
    <property type="entry name" value="zf-C2H2"/>
    <property type="match status" value="4"/>
</dbReference>
<dbReference type="PANTHER" id="PTHR24393">
    <property type="entry name" value="ZINC FINGER PROTEIN"/>
    <property type="match status" value="1"/>
</dbReference>
<organism evidence="13 14">
    <name type="scientific">Zootermopsis nevadensis</name>
    <name type="common">Dampwood termite</name>
    <dbReference type="NCBI Taxonomy" id="136037"/>
    <lineage>
        <taxon>Eukaryota</taxon>
        <taxon>Metazoa</taxon>
        <taxon>Ecdysozoa</taxon>
        <taxon>Arthropoda</taxon>
        <taxon>Hexapoda</taxon>
        <taxon>Insecta</taxon>
        <taxon>Pterygota</taxon>
        <taxon>Neoptera</taxon>
        <taxon>Polyneoptera</taxon>
        <taxon>Dictyoptera</taxon>
        <taxon>Blattodea</taxon>
        <taxon>Blattoidea</taxon>
        <taxon>Termitoidae</taxon>
        <taxon>Termopsidae</taxon>
        <taxon>Zootermopsis</taxon>
    </lineage>
</organism>
<evidence type="ECO:0000313" key="13">
    <source>
        <dbReference type="EMBL" id="KDR07246.1"/>
    </source>
</evidence>
<dbReference type="GO" id="GO:0005634">
    <property type="term" value="C:nucleus"/>
    <property type="evidence" value="ECO:0007669"/>
    <property type="project" value="UniProtKB-SubCell"/>
</dbReference>
<comment type="similarity">
    <text evidence="2">Belongs to the krueppel C2H2-type zinc-finger protein family.</text>
</comment>
<evidence type="ECO:0000256" key="2">
    <source>
        <dbReference type="ARBA" id="ARBA00006991"/>
    </source>
</evidence>
<evidence type="ECO:0000256" key="8">
    <source>
        <dbReference type="ARBA" id="ARBA00023125"/>
    </source>
</evidence>
<proteinExistence type="inferred from homology"/>